<dbReference type="PANTHER" id="PTHR39594:SF1">
    <property type="entry name" value="PROTEIN YCHQ"/>
    <property type="match status" value="1"/>
</dbReference>
<dbReference type="EMBL" id="CP101527">
    <property type="protein sequence ID" value="UZW73364.1"/>
    <property type="molecule type" value="Genomic_DNA"/>
</dbReference>
<evidence type="ECO:0000256" key="1">
    <source>
        <dbReference type="SAM" id="Phobius"/>
    </source>
</evidence>
<dbReference type="AlphaFoldDB" id="A0A9E8HPA3"/>
<feature type="transmembrane region" description="Helical" evidence="1">
    <location>
        <begin position="68"/>
        <end position="90"/>
    </location>
</feature>
<dbReference type="RefSeq" id="WP_251809506.1">
    <property type="nucleotide sequence ID" value="NZ_CP101527.1"/>
</dbReference>
<dbReference type="PIRSF" id="PIRSF005610">
    <property type="entry name" value="SirB"/>
    <property type="match status" value="1"/>
</dbReference>
<keyword evidence="3" id="KW-1185">Reference proteome</keyword>
<keyword evidence="1" id="KW-0472">Membrane</keyword>
<name>A0A9E8HPA3_9ALTE</name>
<dbReference type="Pfam" id="PF04247">
    <property type="entry name" value="SirB"/>
    <property type="match status" value="1"/>
</dbReference>
<dbReference type="Proteomes" id="UP001164472">
    <property type="component" value="Chromosome"/>
</dbReference>
<keyword evidence="1" id="KW-1133">Transmembrane helix</keyword>
<keyword evidence="1" id="KW-0812">Transmembrane</keyword>
<reference evidence="2" key="1">
    <citation type="submission" date="2022-07" db="EMBL/GenBank/DDBJ databases">
        <title>Alkalimarinus sp. nov., isolated from gut of a Alitta virens.</title>
        <authorList>
            <person name="Yang A.I."/>
            <person name="Shin N.-R."/>
        </authorList>
    </citation>
    <scope>NUCLEOTIDE SEQUENCE</scope>
    <source>
        <strain evidence="2">FA028</strain>
    </source>
</reference>
<dbReference type="PANTHER" id="PTHR39594">
    <property type="entry name" value="PROTEIN YCHQ"/>
    <property type="match status" value="1"/>
</dbReference>
<feature type="transmembrane region" description="Helical" evidence="1">
    <location>
        <begin position="6"/>
        <end position="27"/>
    </location>
</feature>
<protein>
    <submittedName>
        <fullName evidence="2">SirB2 family protein</fullName>
    </submittedName>
</protein>
<accession>A0A9E8HPA3</accession>
<feature type="transmembrane region" description="Helical" evidence="1">
    <location>
        <begin position="102"/>
        <end position="123"/>
    </location>
</feature>
<evidence type="ECO:0000313" key="2">
    <source>
        <dbReference type="EMBL" id="UZW73364.1"/>
    </source>
</evidence>
<sequence>MSYIALKHIHLTCVLLTFILFSIRGFWMLTGSGKLQLKWVKVAPHIIDTCLLLSAISLAVLMQLSPFVHGWLMAKIVGLVVYILLGTVALKRGKTKAVRSTTFVLALLTFGYIVKVALTKSAALF</sequence>
<organism evidence="2 3">
    <name type="scientific">Alkalimarinus sediminis</name>
    <dbReference type="NCBI Taxonomy" id="1632866"/>
    <lineage>
        <taxon>Bacteria</taxon>
        <taxon>Pseudomonadati</taxon>
        <taxon>Pseudomonadota</taxon>
        <taxon>Gammaproteobacteria</taxon>
        <taxon>Alteromonadales</taxon>
        <taxon>Alteromonadaceae</taxon>
        <taxon>Alkalimarinus</taxon>
    </lineage>
</organism>
<dbReference type="KEGG" id="asem:NNL22_09890"/>
<gene>
    <name evidence="2" type="ORF">NNL22_09890</name>
</gene>
<evidence type="ECO:0000313" key="3">
    <source>
        <dbReference type="Proteomes" id="UP001164472"/>
    </source>
</evidence>
<dbReference type="InterPro" id="IPR007360">
    <property type="entry name" value="SirB"/>
</dbReference>
<proteinExistence type="predicted"/>
<dbReference type="GO" id="GO:0005886">
    <property type="term" value="C:plasma membrane"/>
    <property type="evidence" value="ECO:0007669"/>
    <property type="project" value="TreeGrafter"/>
</dbReference>